<dbReference type="InterPro" id="IPR004154">
    <property type="entry name" value="Anticodon-bd"/>
</dbReference>
<dbReference type="Pfam" id="PF03129">
    <property type="entry name" value="HGTP_anticodon"/>
    <property type="match status" value="1"/>
</dbReference>
<reference evidence="12" key="1">
    <citation type="submission" date="2022-07" db="EMBL/GenBank/DDBJ databases">
        <title>Fungi with potential for degradation of polypropylene.</title>
        <authorList>
            <person name="Gostincar C."/>
        </authorList>
    </citation>
    <scope>NUCLEOTIDE SEQUENCE</scope>
    <source>
        <strain evidence="12">EXF-13287</strain>
    </source>
</reference>
<dbReference type="InterPro" id="IPR004499">
    <property type="entry name" value="Pro-tRNA-ligase_IIa_arc-type"/>
</dbReference>
<name>A0AA38W198_9PEZI</name>
<dbReference type="FunFam" id="3.40.50.800:FF:000005">
    <property type="entry name" value="bifunctional glutamate/proline--tRNA ligase"/>
    <property type="match status" value="1"/>
</dbReference>
<comment type="catalytic activity">
    <reaction evidence="9">
        <text>tRNA(Pro) + L-proline + ATP = L-prolyl-tRNA(Pro) + AMP + diphosphate</text>
        <dbReference type="Rhea" id="RHEA:14305"/>
        <dbReference type="Rhea" id="RHEA-COMP:9700"/>
        <dbReference type="Rhea" id="RHEA-COMP:9702"/>
        <dbReference type="ChEBI" id="CHEBI:30616"/>
        <dbReference type="ChEBI" id="CHEBI:33019"/>
        <dbReference type="ChEBI" id="CHEBI:60039"/>
        <dbReference type="ChEBI" id="CHEBI:78442"/>
        <dbReference type="ChEBI" id="CHEBI:78532"/>
        <dbReference type="ChEBI" id="CHEBI:456215"/>
        <dbReference type="EC" id="6.1.1.15"/>
    </reaction>
</comment>
<feature type="compositionally biased region" description="Low complexity" evidence="10">
    <location>
        <begin position="15"/>
        <end position="28"/>
    </location>
</feature>
<dbReference type="Pfam" id="PF09180">
    <property type="entry name" value="ProRS-C_1"/>
    <property type="match status" value="1"/>
</dbReference>
<dbReference type="InterPro" id="IPR033721">
    <property type="entry name" value="ProRS_core_arch_euk"/>
</dbReference>
<keyword evidence="7" id="KW-0030">Aminoacyl-tRNA synthetase</keyword>
<feature type="domain" description="Aminoacyl-transfer RNA synthetases class-II family profile" evidence="11">
    <location>
        <begin position="98"/>
        <end position="349"/>
    </location>
</feature>
<dbReference type="GO" id="GO:0005524">
    <property type="term" value="F:ATP binding"/>
    <property type="evidence" value="ECO:0007669"/>
    <property type="project" value="UniProtKB-KW"/>
</dbReference>
<dbReference type="InterPro" id="IPR016061">
    <property type="entry name" value="Pro-tRNA_ligase_II_C"/>
</dbReference>
<dbReference type="PANTHER" id="PTHR43382:SF2">
    <property type="entry name" value="BIFUNCTIONAL GLUTAMATE_PROLINE--TRNA LIGASE"/>
    <property type="match status" value="1"/>
</dbReference>
<evidence type="ECO:0000256" key="4">
    <source>
        <dbReference type="ARBA" id="ARBA00022741"/>
    </source>
</evidence>
<dbReference type="GO" id="GO:0017101">
    <property type="term" value="C:aminoacyl-tRNA synthetase multienzyme complex"/>
    <property type="evidence" value="ECO:0007669"/>
    <property type="project" value="TreeGrafter"/>
</dbReference>
<proteinExistence type="inferred from homology"/>
<dbReference type="InterPro" id="IPR036621">
    <property type="entry name" value="Anticodon-bd_dom_sf"/>
</dbReference>
<protein>
    <recommendedName>
        <fullName evidence="2">proline--tRNA ligase</fullName>
        <ecNumber evidence="2">6.1.1.15</ecNumber>
    </recommendedName>
    <alternativeName>
        <fullName evidence="8">Prolyl-tRNA synthetase</fullName>
    </alternativeName>
</protein>
<dbReference type="InterPro" id="IPR045864">
    <property type="entry name" value="aa-tRNA-synth_II/BPL/LPL"/>
</dbReference>
<keyword evidence="4" id="KW-0547">Nucleotide-binding</keyword>
<dbReference type="EC" id="6.1.1.15" evidence="2"/>
<evidence type="ECO:0000256" key="1">
    <source>
        <dbReference type="ARBA" id="ARBA00008226"/>
    </source>
</evidence>
<keyword evidence="6" id="KW-0648">Protein biosynthesis</keyword>
<evidence type="ECO:0000313" key="12">
    <source>
        <dbReference type="EMBL" id="KAJ9158155.1"/>
    </source>
</evidence>
<sequence>MADSSEVPLRPAGEQQAADAKPAKQPKQPKQPKEQKQGKQGGGQKQKQTPVPGSDKAGKKADANLNGITVSKDINFSEWYQEIVTKGELVEYYTEISGFYILRPAAMHIWNEIRDWFSDKTRKMGVKETSFPMFLSKTSLEKEKEHVEGFAPELAWVTKAGEKDLEVPVAVRPTSEAVMYPYYAKWIRSHRDLPLRLQQWNSVVRWEAKQTTPFLRAREFLWQEGHTAHVSEQLAEEEVLQILEHYAGVYEQLLAIPVVRGKKTEAEKFAGGYWTSTVEGFIPSTGRGIQGATSHALGQNFSKMFNIIVEDPAKKGEHLHVWQNSWGLSTRVIGVMVMIHGDDKGLVLPPRVAPIHAVVIPVGLTAKTTPEVREKLLEQTEEIAATLKAANIITELDDREGYTPGFKFAEWEMKGVPLRLELGPKDMEKSVVSYARRDSGEKGTIPVAELATQVPALLEQIQKDMYEKAEKNFAEHRLVINEWEKVVPALNSKNLVIIPFCEEVACEERIKEITKSEGEQRELGPDGKPQPTMGMKSLCIPFDQPEGLVKGETKCLNPECGKDAKAWVMFGRSY</sequence>
<evidence type="ECO:0000259" key="11">
    <source>
        <dbReference type="PROSITE" id="PS50862"/>
    </source>
</evidence>
<keyword evidence="3" id="KW-0436">Ligase</keyword>
<gene>
    <name evidence="12" type="ORF">NKR19_g3633</name>
</gene>
<dbReference type="Pfam" id="PF00587">
    <property type="entry name" value="tRNA-synt_2b"/>
    <property type="match status" value="1"/>
</dbReference>
<dbReference type="EMBL" id="JANBVN010000041">
    <property type="protein sequence ID" value="KAJ9158155.1"/>
    <property type="molecule type" value="Genomic_DNA"/>
</dbReference>
<evidence type="ECO:0000256" key="9">
    <source>
        <dbReference type="ARBA" id="ARBA00047671"/>
    </source>
</evidence>
<dbReference type="InterPro" id="IPR002316">
    <property type="entry name" value="Pro-tRNA-ligase_IIa"/>
</dbReference>
<dbReference type="PANTHER" id="PTHR43382">
    <property type="entry name" value="PROLYL-TRNA SYNTHETASE"/>
    <property type="match status" value="1"/>
</dbReference>
<dbReference type="Gene3D" id="3.30.930.10">
    <property type="entry name" value="Bira Bifunctional Protein, Domain 2"/>
    <property type="match status" value="1"/>
</dbReference>
<dbReference type="SUPFAM" id="SSF52954">
    <property type="entry name" value="Class II aaRS ABD-related"/>
    <property type="match status" value="1"/>
</dbReference>
<dbReference type="NCBIfam" id="TIGR00408">
    <property type="entry name" value="proS_fam_I"/>
    <property type="match status" value="1"/>
</dbReference>
<dbReference type="InterPro" id="IPR017449">
    <property type="entry name" value="Pro-tRNA_synth_II"/>
</dbReference>
<accession>A0AA38W198</accession>
<dbReference type="CDD" id="cd00778">
    <property type="entry name" value="ProRS_core_arch_euk"/>
    <property type="match status" value="1"/>
</dbReference>
<dbReference type="Proteomes" id="UP001174691">
    <property type="component" value="Unassembled WGS sequence"/>
</dbReference>
<dbReference type="Gene3D" id="3.40.50.800">
    <property type="entry name" value="Anticodon-binding domain"/>
    <property type="match status" value="1"/>
</dbReference>
<keyword evidence="13" id="KW-1185">Reference proteome</keyword>
<organism evidence="12 13">
    <name type="scientific">Coniochaeta hoffmannii</name>
    <dbReference type="NCBI Taxonomy" id="91930"/>
    <lineage>
        <taxon>Eukaryota</taxon>
        <taxon>Fungi</taxon>
        <taxon>Dikarya</taxon>
        <taxon>Ascomycota</taxon>
        <taxon>Pezizomycotina</taxon>
        <taxon>Sordariomycetes</taxon>
        <taxon>Sordariomycetidae</taxon>
        <taxon>Coniochaetales</taxon>
        <taxon>Coniochaetaceae</taxon>
        <taxon>Coniochaeta</taxon>
    </lineage>
</organism>
<keyword evidence="5" id="KW-0067">ATP-binding</keyword>
<comment type="caution">
    <text evidence="12">The sequence shown here is derived from an EMBL/GenBank/DDBJ whole genome shotgun (WGS) entry which is preliminary data.</text>
</comment>
<dbReference type="GO" id="GO:0006433">
    <property type="term" value="P:prolyl-tRNA aminoacylation"/>
    <property type="evidence" value="ECO:0007669"/>
    <property type="project" value="InterPro"/>
</dbReference>
<dbReference type="AlphaFoldDB" id="A0AA38W198"/>
<feature type="region of interest" description="Disordered" evidence="10">
    <location>
        <begin position="1"/>
        <end position="62"/>
    </location>
</feature>
<dbReference type="FunFam" id="3.30.930.10:FF:000007">
    <property type="entry name" value="Bifunctional glutamate/proline--tRNA ligase"/>
    <property type="match status" value="1"/>
</dbReference>
<evidence type="ECO:0000256" key="5">
    <source>
        <dbReference type="ARBA" id="ARBA00022840"/>
    </source>
</evidence>
<evidence type="ECO:0000313" key="13">
    <source>
        <dbReference type="Proteomes" id="UP001174691"/>
    </source>
</evidence>
<evidence type="ECO:0000256" key="8">
    <source>
        <dbReference type="ARBA" id="ARBA00029731"/>
    </source>
</evidence>
<dbReference type="SMART" id="SM00946">
    <property type="entry name" value="ProRS-C_1"/>
    <property type="match status" value="1"/>
</dbReference>
<dbReference type="GO" id="GO:0004827">
    <property type="term" value="F:proline-tRNA ligase activity"/>
    <property type="evidence" value="ECO:0007669"/>
    <property type="project" value="UniProtKB-EC"/>
</dbReference>
<dbReference type="PROSITE" id="PS50862">
    <property type="entry name" value="AA_TRNA_LIGASE_II"/>
    <property type="match status" value="1"/>
</dbReference>
<evidence type="ECO:0000256" key="7">
    <source>
        <dbReference type="ARBA" id="ARBA00023146"/>
    </source>
</evidence>
<dbReference type="PRINTS" id="PR01046">
    <property type="entry name" value="TRNASYNTHPRO"/>
</dbReference>
<dbReference type="HAMAP" id="MF_01571">
    <property type="entry name" value="Pro_tRNA_synth_type3"/>
    <property type="match status" value="1"/>
</dbReference>
<dbReference type="InterPro" id="IPR006195">
    <property type="entry name" value="aa-tRNA-synth_II"/>
</dbReference>
<dbReference type="GO" id="GO:0005737">
    <property type="term" value="C:cytoplasm"/>
    <property type="evidence" value="ECO:0007669"/>
    <property type="project" value="InterPro"/>
</dbReference>
<dbReference type="SUPFAM" id="SSF55681">
    <property type="entry name" value="Class II aaRS and biotin synthetases"/>
    <property type="match status" value="1"/>
</dbReference>
<evidence type="ECO:0000256" key="6">
    <source>
        <dbReference type="ARBA" id="ARBA00022917"/>
    </source>
</evidence>
<dbReference type="InterPro" id="IPR002314">
    <property type="entry name" value="aa-tRNA-synt_IIb"/>
</dbReference>
<dbReference type="SUPFAM" id="SSF64586">
    <property type="entry name" value="C-terminal domain of ProRS"/>
    <property type="match status" value="1"/>
</dbReference>
<dbReference type="FunFam" id="3.30.110.30:FF:000001">
    <property type="entry name" value="Bifunctional glutamate/proline--tRNA ligase"/>
    <property type="match status" value="1"/>
</dbReference>
<evidence type="ECO:0000256" key="10">
    <source>
        <dbReference type="SAM" id="MobiDB-lite"/>
    </source>
</evidence>
<comment type="similarity">
    <text evidence="1">Belongs to the class-II aminoacyl-tRNA synthetase family.</text>
</comment>
<evidence type="ECO:0000256" key="2">
    <source>
        <dbReference type="ARBA" id="ARBA00012831"/>
    </source>
</evidence>
<evidence type="ECO:0000256" key="3">
    <source>
        <dbReference type="ARBA" id="ARBA00022598"/>
    </source>
</evidence>
<dbReference type="CDD" id="cd00862">
    <property type="entry name" value="ProRS_anticodon_zinc"/>
    <property type="match status" value="1"/>
</dbReference>
<dbReference type="Gene3D" id="3.30.110.30">
    <property type="entry name" value="C-terminal domain of ProRS"/>
    <property type="match status" value="1"/>
</dbReference>